<accession>A0ABM8W5G3</accession>
<dbReference type="SUPFAM" id="SSF53067">
    <property type="entry name" value="Actin-like ATPase domain"/>
    <property type="match status" value="1"/>
</dbReference>
<keyword evidence="2" id="KW-1185">Reference proteome</keyword>
<dbReference type="EMBL" id="CAJVQB010001303">
    <property type="protein sequence ID" value="CAG8530125.1"/>
    <property type="molecule type" value="Genomic_DNA"/>
</dbReference>
<sequence>MEALALAKKNPSRRRNVYVSKPVELLKLALDDLADNLKPELPPKLHIQKEERHTKAITDYLKKNVIKERVTSHWSIDFHENTRLIFTILVEYSYKAKKVIPKLLLYCIAKKSFRDNYLNEFETAFLIVDCGGGTVDLTTRKLLKRAGDFCGSTFIDKEFLKFLEFCENIKIPYTGDSNFSCDFDLDRIYPVLMQYVTGEAKTSLEEKEWIIEVYNDYVKEMFDPIVERIIRLISVQLENSHTCGGFSESKYLKSRVKKEFQSKVAHILIPPEPTAAVVRGAVI</sequence>
<dbReference type="PANTHER" id="PTHR14187">
    <property type="entry name" value="ALPHA KINASE/ELONGATION FACTOR 2 KINASE"/>
    <property type="match status" value="1"/>
</dbReference>
<dbReference type="PANTHER" id="PTHR14187:SF5">
    <property type="entry name" value="HEAT SHOCK 70 KDA PROTEIN 12A"/>
    <property type="match status" value="1"/>
</dbReference>
<comment type="caution">
    <text evidence="1">The sequence shown here is derived from an EMBL/GenBank/DDBJ whole genome shotgun (WGS) entry which is preliminary data.</text>
</comment>
<reference evidence="1 2" key="1">
    <citation type="submission" date="2021-06" db="EMBL/GenBank/DDBJ databases">
        <authorList>
            <person name="Kallberg Y."/>
            <person name="Tangrot J."/>
            <person name="Rosling A."/>
        </authorList>
    </citation>
    <scope>NUCLEOTIDE SEQUENCE [LARGE SCALE GENOMIC DNA]</scope>
    <source>
        <strain evidence="1 2">120-4 pot B 10/14</strain>
    </source>
</reference>
<dbReference type="InterPro" id="IPR043129">
    <property type="entry name" value="ATPase_NBD"/>
</dbReference>
<organism evidence="1 2">
    <name type="scientific">Gigaspora margarita</name>
    <dbReference type="NCBI Taxonomy" id="4874"/>
    <lineage>
        <taxon>Eukaryota</taxon>
        <taxon>Fungi</taxon>
        <taxon>Fungi incertae sedis</taxon>
        <taxon>Mucoromycota</taxon>
        <taxon>Glomeromycotina</taxon>
        <taxon>Glomeromycetes</taxon>
        <taxon>Diversisporales</taxon>
        <taxon>Gigasporaceae</taxon>
        <taxon>Gigaspora</taxon>
    </lineage>
</organism>
<name>A0ABM8W5G3_GIGMA</name>
<protein>
    <submittedName>
        <fullName evidence="1">7179_t:CDS:1</fullName>
    </submittedName>
</protein>
<evidence type="ECO:0000313" key="1">
    <source>
        <dbReference type="EMBL" id="CAG8530125.1"/>
    </source>
</evidence>
<evidence type="ECO:0000313" key="2">
    <source>
        <dbReference type="Proteomes" id="UP000789901"/>
    </source>
</evidence>
<dbReference type="Proteomes" id="UP000789901">
    <property type="component" value="Unassembled WGS sequence"/>
</dbReference>
<proteinExistence type="predicted"/>
<gene>
    <name evidence="1" type="ORF">GMARGA_LOCUS3579</name>
</gene>